<organism evidence="2 3">
    <name type="scientific">Elysia marginata</name>
    <dbReference type="NCBI Taxonomy" id="1093978"/>
    <lineage>
        <taxon>Eukaryota</taxon>
        <taxon>Metazoa</taxon>
        <taxon>Spiralia</taxon>
        <taxon>Lophotrochozoa</taxon>
        <taxon>Mollusca</taxon>
        <taxon>Gastropoda</taxon>
        <taxon>Heterobranchia</taxon>
        <taxon>Euthyneura</taxon>
        <taxon>Panpulmonata</taxon>
        <taxon>Sacoglossa</taxon>
        <taxon>Placobranchoidea</taxon>
        <taxon>Plakobranchidae</taxon>
        <taxon>Elysia</taxon>
    </lineage>
</organism>
<comment type="caution">
    <text evidence="2">The sequence shown here is derived from an EMBL/GenBank/DDBJ whole genome shotgun (WGS) entry which is preliminary data.</text>
</comment>
<keyword evidence="3" id="KW-1185">Reference proteome</keyword>
<evidence type="ECO:0000256" key="1">
    <source>
        <dbReference type="SAM" id="MobiDB-lite"/>
    </source>
</evidence>
<evidence type="ECO:0000313" key="2">
    <source>
        <dbReference type="EMBL" id="GFR82864.1"/>
    </source>
</evidence>
<evidence type="ECO:0000313" key="3">
    <source>
        <dbReference type="Proteomes" id="UP000762676"/>
    </source>
</evidence>
<dbReference type="EMBL" id="BMAT01001294">
    <property type="protein sequence ID" value="GFR82864.1"/>
    <property type="molecule type" value="Genomic_DNA"/>
</dbReference>
<accession>A0AAV4GBK4</accession>
<protein>
    <submittedName>
        <fullName evidence="2">Uncharacterized protein</fullName>
    </submittedName>
</protein>
<feature type="compositionally biased region" description="Low complexity" evidence="1">
    <location>
        <begin position="46"/>
        <end position="56"/>
    </location>
</feature>
<feature type="region of interest" description="Disordered" evidence="1">
    <location>
        <begin position="26"/>
        <end position="56"/>
    </location>
</feature>
<reference evidence="2 3" key="1">
    <citation type="journal article" date="2021" name="Elife">
        <title>Chloroplast acquisition without the gene transfer in kleptoplastic sea slugs, Plakobranchus ocellatus.</title>
        <authorList>
            <person name="Maeda T."/>
            <person name="Takahashi S."/>
            <person name="Yoshida T."/>
            <person name="Shimamura S."/>
            <person name="Takaki Y."/>
            <person name="Nagai Y."/>
            <person name="Toyoda A."/>
            <person name="Suzuki Y."/>
            <person name="Arimoto A."/>
            <person name="Ishii H."/>
            <person name="Satoh N."/>
            <person name="Nishiyama T."/>
            <person name="Hasebe M."/>
            <person name="Maruyama T."/>
            <person name="Minagawa J."/>
            <person name="Obokata J."/>
            <person name="Shigenobu S."/>
        </authorList>
    </citation>
    <scope>NUCLEOTIDE SEQUENCE [LARGE SCALE GENOMIC DNA]</scope>
</reference>
<proteinExistence type="predicted"/>
<gene>
    <name evidence="2" type="ORF">ElyMa_000636800</name>
</gene>
<name>A0AAV4GBK4_9GAST</name>
<dbReference type="Proteomes" id="UP000762676">
    <property type="component" value="Unassembled WGS sequence"/>
</dbReference>
<dbReference type="AlphaFoldDB" id="A0AAV4GBK4"/>
<sequence length="106" mass="11589">MAATDGASPTYVSKVTVVPLRSKVREVVDTPETPLPDYEDDTPGTSSSNSGQSASQRNSFKFVTNFHNIISNIRRIGILAVHVGSLYSPRSVLYNRLDSVLLTLYT</sequence>